<name>A0A0C3Q295_9AGAM</name>
<accession>A0A0C3Q295</accession>
<protein>
    <submittedName>
        <fullName evidence="1">Uncharacterized protein</fullName>
    </submittedName>
</protein>
<dbReference type="Proteomes" id="UP000054248">
    <property type="component" value="Unassembled WGS sequence"/>
</dbReference>
<dbReference type="HOGENOM" id="CLU_1533704_0_0_1"/>
<dbReference type="EMBL" id="KN823554">
    <property type="protein sequence ID" value="KIO16484.1"/>
    <property type="molecule type" value="Genomic_DNA"/>
</dbReference>
<evidence type="ECO:0000313" key="2">
    <source>
        <dbReference type="Proteomes" id="UP000054248"/>
    </source>
</evidence>
<evidence type="ECO:0000313" key="1">
    <source>
        <dbReference type="EMBL" id="KIO16484.1"/>
    </source>
</evidence>
<gene>
    <name evidence="1" type="ORF">M407DRAFT_246973</name>
</gene>
<sequence length="175" mass="19259">MGSKPLNDKTIEGPKFRCSFAKKLGCRLRRPNKVEHIGKVASSETVCGSFACSTSTKDQITLRNAPEERAGFLRFALDSTGDDSRGSIFLDAFLNCVGSWLDPGHKPCCSRSHRDATDALYPWSVGVKTRSNKSSVSGGWNPRTPQERLSFSSRPIELTFQSDQTFLCIFPAFSG</sequence>
<keyword evidence="2" id="KW-1185">Reference proteome</keyword>
<organism evidence="1 2">
    <name type="scientific">Tulasnella calospora MUT 4182</name>
    <dbReference type="NCBI Taxonomy" id="1051891"/>
    <lineage>
        <taxon>Eukaryota</taxon>
        <taxon>Fungi</taxon>
        <taxon>Dikarya</taxon>
        <taxon>Basidiomycota</taxon>
        <taxon>Agaricomycotina</taxon>
        <taxon>Agaricomycetes</taxon>
        <taxon>Cantharellales</taxon>
        <taxon>Tulasnellaceae</taxon>
        <taxon>Tulasnella</taxon>
    </lineage>
</organism>
<reference evidence="2" key="2">
    <citation type="submission" date="2015-01" db="EMBL/GenBank/DDBJ databases">
        <title>Evolutionary Origins and Diversification of the Mycorrhizal Mutualists.</title>
        <authorList>
            <consortium name="DOE Joint Genome Institute"/>
            <consortium name="Mycorrhizal Genomics Consortium"/>
            <person name="Kohler A."/>
            <person name="Kuo A."/>
            <person name="Nagy L.G."/>
            <person name="Floudas D."/>
            <person name="Copeland A."/>
            <person name="Barry K.W."/>
            <person name="Cichocki N."/>
            <person name="Veneault-Fourrey C."/>
            <person name="LaButti K."/>
            <person name="Lindquist E.A."/>
            <person name="Lipzen A."/>
            <person name="Lundell T."/>
            <person name="Morin E."/>
            <person name="Murat C."/>
            <person name="Riley R."/>
            <person name="Ohm R."/>
            <person name="Sun H."/>
            <person name="Tunlid A."/>
            <person name="Henrissat B."/>
            <person name="Grigoriev I.V."/>
            <person name="Hibbett D.S."/>
            <person name="Martin F."/>
        </authorList>
    </citation>
    <scope>NUCLEOTIDE SEQUENCE [LARGE SCALE GENOMIC DNA]</scope>
    <source>
        <strain evidence="2">MUT 4182</strain>
    </source>
</reference>
<dbReference type="AlphaFoldDB" id="A0A0C3Q295"/>
<proteinExistence type="predicted"/>
<reference evidence="1 2" key="1">
    <citation type="submission" date="2014-04" db="EMBL/GenBank/DDBJ databases">
        <authorList>
            <consortium name="DOE Joint Genome Institute"/>
            <person name="Kuo A."/>
            <person name="Girlanda M."/>
            <person name="Perotto S."/>
            <person name="Kohler A."/>
            <person name="Nagy L.G."/>
            <person name="Floudas D."/>
            <person name="Copeland A."/>
            <person name="Barry K.W."/>
            <person name="Cichocki N."/>
            <person name="Veneault-Fourrey C."/>
            <person name="LaButti K."/>
            <person name="Lindquist E.A."/>
            <person name="Lipzen A."/>
            <person name="Lundell T."/>
            <person name="Morin E."/>
            <person name="Murat C."/>
            <person name="Sun H."/>
            <person name="Tunlid A."/>
            <person name="Henrissat B."/>
            <person name="Grigoriev I.V."/>
            <person name="Hibbett D.S."/>
            <person name="Martin F."/>
            <person name="Nordberg H.P."/>
            <person name="Cantor M.N."/>
            <person name="Hua S.X."/>
        </authorList>
    </citation>
    <scope>NUCLEOTIDE SEQUENCE [LARGE SCALE GENOMIC DNA]</scope>
    <source>
        <strain evidence="1 2">MUT 4182</strain>
    </source>
</reference>